<evidence type="ECO:0000256" key="1">
    <source>
        <dbReference type="ARBA" id="ARBA00005564"/>
    </source>
</evidence>
<dbReference type="Gene3D" id="2.130.10.10">
    <property type="entry name" value="YVTN repeat-like/Quinoprotein amine dehydrogenase"/>
    <property type="match status" value="1"/>
</dbReference>
<keyword evidence="3" id="KW-1185">Reference proteome</keyword>
<gene>
    <name evidence="2" type="ORF">QBC47DRAFT_338486</name>
</gene>
<dbReference type="InterPro" id="IPR019405">
    <property type="entry name" value="Lactonase_7-beta_prop"/>
</dbReference>
<accession>A0AAJ0BKJ7</accession>
<dbReference type="AlphaFoldDB" id="A0AAJ0BKJ7"/>
<dbReference type="SUPFAM" id="SSF50974">
    <property type="entry name" value="Nitrous oxide reductase, N-terminal domain"/>
    <property type="match status" value="1"/>
</dbReference>
<dbReference type="InterPro" id="IPR011045">
    <property type="entry name" value="N2O_reductase_N"/>
</dbReference>
<dbReference type="InterPro" id="IPR015943">
    <property type="entry name" value="WD40/YVTN_repeat-like_dom_sf"/>
</dbReference>
<dbReference type="Proteomes" id="UP001239445">
    <property type="component" value="Unassembled WGS sequence"/>
</dbReference>
<dbReference type="GO" id="GO:0017057">
    <property type="term" value="F:6-phosphogluconolactonase activity"/>
    <property type="evidence" value="ECO:0007669"/>
    <property type="project" value="TreeGrafter"/>
</dbReference>
<sequence length="386" mass="40522">MGLGQAFLAGIILAPTAAYGATLAVSTFAGGIYSLSFTNNKLSIAQQTNGCGTTPAWLEYYNDTQSLYCFDESWSGGGTMAQYKVGSDGKLTIAGQAKTSGNDVYGRLYGGSDGKGFIASAQYSPSTITTYKAPLSGTTRLQQEKFTLSKKGPNSRQDVAHPHEVQVDPTGKFILVPDLGADIVRIFRIDATSGKLTACGAGQAGAGDGPRHIVFRKSSAGVQTAYTVNELGNSVSSWSMAYASDGSCLSLSRQQTLLTYAPGKKGGSTTKAAELRIVGDFLYATNRADQTFGSNQDSVAIYTIDEATGQLAWLDAGNSYSYYPRTFQFNKDGTLVAFGGQTSANVAIVERDASTGKLGKLVSTINVGSKGRAGEEDGLSAVVWIE</sequence>
<dbReference type="EMBL" id="MU839828">
    <property type="protein sequence ID" value="KAK1759965.1"/>
    <property type="molecule type" value="Genomic_DNA"/>
</dbReference>
<dbReference type="Pfam" id="PF10282">
    <property type="entry name" value="Lactonase"/>
    <property type="match status" value="1"/>
</dbReference>
<dbReference type="PANTHER" id="PTHR30344">
    <property type="entry name" value="6-PHOSPHOGLUCONOLACTONASE-RELATED"/>
    <property type="match status" value="1"/>
</dbReference>
<protein>
    <recommendedName>
        <fullName evidence="4">6-phosphogluconolactonase</fullName>
    </recommendedName>
</protein>
<comment type="caution">
    <text evidence="2">The sequence shown here is derived from an EMBL/GenBank/DDBJ whole genome shotgun (WGS) entry which is preliminary data.</text>
</comment>
<evidence type="ECO:0000313" key="2">
    <source>
        <dbReference type="EMBL" id="KAK1759965.1"/>
    </source>
</evidence>
<comment type="similarity">
    <text evidence="1">Belongs to the cycloisomerase 2 family.</text>
</comment>
<dbReference type="PANTHER" id="PTHR30344:SF1">
    <property type="entry name" value="6-PHOSPHOGLUCONOLACTONASE"/>
    <property type="match status" value="1"/>
</dbReference>
<reference evidence="2" key="1">
    <citation type="submission" date="2023-06" db="EMBL/GenBank/DDBJ databases">
        <title>Genome-scale phylogeny and comparative genomics of the fungal order Sordariales.</title>
        <authorList>
            <consortium name="Lawrence Berkeley National Laboratory"/>
            <person name="Hensen N."/>
            <person name="Bonometti L."/>
            <person name="Westerberg I."/>
            <person name="Brannstrom I.O."/>
            <person name="Guillou S."/>
            <person name="Cros-Aarteil S."/>
            <person name="Calhoun S."/>
            <person name="Haridas S."/>
            <person name="Kuo A."/>
            <person name="Mondo S."/>
            <person name="Pangilinan J."/>
            <person name="Riley R."/>
            <person name="Labutti K."/>
            <person name="Andreopoulos B."/>
            <person name="Lipzen A."/>
            <person name="Chen C."/>
            <person name="Yanf M."/>
            <person name="Daum C."/>
            <person name="Ng V."/>
            <person name="Clum A."/>
            <person name="Steindorff A."/>
            <person name="Ohm R."/>
            <person name="Martin F."/>
            <person name="Silar P."/>
            <person name="Natvig D."/>
            <person name="Lalanne C."/>
            <person name="Gautier V."/>
            <person name="Ament-Velasquez S.L."/>
            <person name="Kruys A."/>
            <person name="Hutchinson M.I."/>
            <person name="Powell A.J."/>
            <person name="Barry K."/>
            <person name="Miller A.N."/>
            <person name="Grigoriev I.V."/>
            <person name="Debuchy R."/>
            <person name="Gladieux P."/>
            <person name="Thoren M.H."/>
            <person name="Johannesson H."/>
        </authorList>
    </citation>
    <scope>NUCLEOTIDE SEQUENCE</scope>
    <source>
        <strain evidence="2">PSN4</strain>
    </source>
</reference>
<proteinExistence type="inferred from homology"/>
<dbReference type="InterPro" id="IPR050282">
    <property type="entry name" value="Cycloisomerase_2"/>
</dbReference>
<name>A0AAJ0BKJ7_9PEZI</name>
<evidence type="ECO:0000313" key="3">
    <source>
        <dbReference type="Proteomes" id="UP001239445"/>
    </source>
</evidence>
<organism evidence="2 3">
    <name type="scientific">Echria macrotheca</name>
    <dbReference type="NCBI Taxonomy" id="438768"/>
    <lineage>
        <taxon>Eukaryota</taxon>
        <taxon>Fungi</taxon>
        <taxon>Dikarya</taxon>
        <taxon>Ascomycota</taxon>
        <taxon>Pezizomycotina</taxon>
        <taxon>Sordariomycetes</taxon>
        <taxon>Sordariomycetidae</taxon>
        <taxon>Sordariales</taxon>
        <taxon>Schizotheciaceae</taxon>
        <taxon>Echria</taxon>
    </lineage>
</organism>
<evidence type="ECO:0008006" key="4">
    <source>
        <dbReference type="Google" id="ProtNLM"/>
    </source>
</evidence>